<gene>
    <name evidence="1" type="ORF">BDN72DRAFT_779492</name>
</gene>
<evidence type="ECO:0000313" key="1">
    <source>
        <dbReference type="EMBL" id="TFK60382.1"/>
    </source>
</evidence>
<proteinExistence type="predicted"/>
<keyword evidence="2" id="KW-1185">Reference proteome</keyword>
<dbReference type="Proteomes" id="UP000308600">
    <property type="component" value="Unassembled WGS sequence"/>
</dbReference>
<protein>
    <submittedName>
        <fullName evidence="1">Uncharacterized protein</fullName>
    </submittedName>
</protein>
<dbReference type="EMBL" id="ML208784">
    <property type="protein sequence ID" value="TFK60382.1"/>
    <property type="molecule type" value="Genomic_DNA"/>
</dbReference>
<reference evidence="1 2" key="1">
    <citation type="journal article" date="2019" name="Nat. Ecol. Evol.">
        <title>Megaphylogeny resolves global patterns of mushroom evolution.</title>
        <authorList>
            <person name="Varga T."/>
            <person name="Krizsan K."/>
            <person name="Foldi C."/>
            <person name="Dima B."/>
            <person name="Sanchez-Garcia M."/>
            <person name="Sanchez-Ramirez S."/>
            <person name="Szollosi G.J."/>
            <person name="Szarkandi J.G."/>
            <person name="Papp V."/>
            <person name="Albert L."/>
            <person name="Andreopoulos W."/>
            <person name="Angelini C."/>
            <person name="Antonin V."/>
            <person name="Barry K.W."/>
            <person name="Bougher N.L."/>
            <person name="Buchanan P."/>
            <person name="Buyck B."/>
            <person name="Bense V."/>
            <person name="Catcheside P."/>
            <person name="Chovatia M."/>
            <person name="Cooper J."/>
            <person name="Damon W."/>
            <person name="Desjardin D."/>
            <person name="Finy P."/>
            <person name="Geml J."/>
            <person name="Haridas S."/>
            <person name="Hughes K."/>
            <person name="Justo A."/>
            <person name="Karasinski D."/>
            <person name="Kautmanova I."/>
            <person name="Kiss B."/>
            <person name="Kocsube S."/>
            <person name="Kotiranta H."/>
            <person name="LaButti K.M."/>
            <person name="Lechner B.E."/>
            <person name="Liimatainen K."/>
            <person name="Lipzen A."/>
            <person name="Lukacs Z."/>
            <person name="Mihaltcheva S."/>
            <person name="Morgado L.N."/>
            <person name="Niskanen T."/>
            <person name="Noordeloos M.E."/>
            <person name="Ohm R.A."/>
            <person name="Ortiz-Santana B."/>
            <person name="Ovrebo C."/>
            <person name="Racz N."/>
            <person name="Riley R."/>
            <person name="Savchenko A."/>
            <person name="Shiryaev A."/>
            <person name="Soop K."/>
            <person name="Spirin V."/>
            <person name="Szebenyi C."/>
            <person name="Tomsovsky M."/>
            <person name="Tulloss R.E."/>
            <person name="Uehling J."/>
            <person name="Grigoriev I.V."/>
            <person name="Vagvolgyi C."/>
            <person name="Papp T."/>
            <person name="Martin F.M."/>
            <person name="Miettinen O."/>
            <person name="Hibbett D.S."/>
            <person name="Nagy L.G."/>
        </authorList>
    </citation>
    <scope>NUCLEOTIDE SEQUENCE [LARGE SCALE GENOMIC DNA]</scope>
    <source>
        <strain evidence="1 2">NL-1719</strain>
    </source>
</reference>
<organism evidence="1 2">
    <name type="scientific">Pluteus cervinus</name>
    <dbReference type="NCBI Taxonomy" id="181527"/>
    <lineage>
        <taxon>Eukaryota</taxon>
        <taxon>Fungi</taxon>
        <taxon>Dikarya</taxon>
        <taxon>Basidiomycota</taxon>
        <taxon>Agaricomycotina</taxon>
        <taxon>Agaricomycetes</taxon>
        <taxon>Agaricomycetidae</taxon>
        <taxon>Agaricales</taxon>
        <taxon>Pluteineae</taxon>
        <taxon>Pluteaceae</taxon>
        <taxon>Pluteus</taxon>
    </lineage>
</organism>
<accession>A0ACD3A6D3</accession>
<name>A0ACD3A6D3_9AGAR</name>
<sequence length="116" mass="13176">MGYETRTSTPPFGPPFSLDLGKKTLNRYYSLTDESVAYRIAMVLHPRHKLEYFRSAGWEDSWVDEAECLFRAEYDENYAPVDLDGNEQVAGDDSAAERDNNSQEKVCSSVSGLLKR</sequence>
<evidence type="ECO:0000313" key="2">
    <source>
        <dbReference type="Proteomes" id="UP000308600"/>
    </source>
</evidence>